<keyword evidence="2" id="KW-1185">Reference proteome</keyword>
<comment type="caution">
    <text evidence="1">The sequence shown here is derived from an EMBL/GenBank/DDBJ whole genome shotgun (WGS) entry which is preliminary data.</text>
</comment>
<dbReference type="EMBL" id="CACVBM020001239">
    <property type="protein sequence ID" value="CAA7041015.1"/>
    <property type="molecule type" value="Genomic_DNA"/>
</dbReference>
<evidence type="ECO:0000313" key="1">
    <source>
        <dbReference type="EMBL" id="CAA7041015.1"/>
    </source>
</evidence>
<protein>
    <submittedName>
        <fullName evidence="1">Uncharacterized protein</fullName>
    </submittedName>
</protein>
<evidence type="ECO:0000313" key="2">
    <source>
        <dbReference type="Proteomes" id="UP000467841"/>
    </source>
</evidence>
<sequence length="93" mass="10147">MQEWNTGDAIMDEEVQAAQPLAKEEEGMEQLEAEEGLEAVQLEPEESLAIPTGPITRSRTKALNQAIGKVLSALNQQEHKPTTLVCLKALHLG</sequence>
<reference evidence="1" key="1">
    <citation type="submission" date="2020-01" db="EMBL/GenBank/DDBJ databases">
        <authorList>
            <person name="Mishra B."/>
        </authorList>
    </citation>
    <scope>NUCLEOTIDE SEQUENCE [LARGE SCALE GENOMIC DNA]</scope>
</reference>
<name>A0A6D2JWQ0_9BRAS</name>
<accession>A0A6D2JWQ0</accession>
<dbReference type="Proteomes" id="UP000467841">
    <property type="component" value="Unassembled WGS sequence"/>
</dbReference>
<dbReference type="AlphaFoldDB" id="A0A6D2JWQ0"/>
<proteinExistence type="predicted"/>
<gene>
    <name evidence="1" type="ORF">MERR_LOCUS28250</name>
</gene>
<organism evidence="1 2">
    <name type="scientific">Microthlaspi erraticum</name>
    <dbReference type="NCBI Taxonomy" id="1685480"/>
    <lineage>
        <taxon>Eukaryota</taxon>
        <taxon>Viridiplantae</taxon>
        <taxon>Streptophyta</taxon>
        <taxon>Embryophyta</taxon>
        <taxon>Tracheophyta</taxon>
        <taxon>Spermatophyta</taxon>
        <taxon>Magnoliopsida</taxon>
        <taxon>eudicotyledons</taxon>
        <taxon>Gunneridae</taxon>
        <taxon>Pentapetalae</taxon>
        <taxon>rosids</taxon>
        <taxon>malvids</taxon>
        <taxon>Brassicales</taxon>
        <taxon>Brassicaceae</taxon>
        <taxon>Coluteocarpeae</taxon>
        <taxon>Microthlaspi</taxon>
    </lineage>
</organism>